<accession>A0A0G1JAH2</accession>
<dbReference type="SMART" id="SM00028">
    <property type="entry name" value="TPR"/>
    <property type="match status" value="2"/>
</dbReference>
<dbReference type="InterPro" id="IPR050498">
    <property type="entry name" value="Ycf3"/>
</dbReference>
<dbReference type="InterPro" id="IPR019734">
    <property type="entry name" value="TPR_rpt"/>
</dbReference>
<evidence type="ECO:0000313" key="5">
    <source>
        <dbReference type="EMBL" id="KKT68641.1"/>
    </source>
</evidence>
<dbReference type="PROSITE" id="PS50005">
    <property type="entry name" value="TPR"/>
    <property type="match status" value="1"/>
</dbReference>
<organism evidence="5 6">
    <name type="scientific">Candidatus Uhrbacteria bacterium GW2011_GWF2_44_350</name>
    <dbReference type="NCBI Taxonomy" id="1619000"/>
    <lineage>
        <taxon>Bacteria</taxon>
        <taxon>Candidatus Uhriibacteriota</taxon>
    </lineage>
</organism>
<evidence type="ECO:0000256" key="2">
    <source>
        <dbReference type="ARBA" id="ARBA00022803"/>
    </source>
</evidence>
<feature type="transmembrane region" description="Helical" evidence="4">
    <location>
        <begin position="128"/>
        <end position="151"/>
    </location>
</feature>
<feature type="transmembrane region" description="Helical" evidence="4">
    <location>
        <begin position="395"/>
        <end position="416"/>
    </location>
</feature>
<keyword evidence="1" id="KW-0677">Repeat</keyword>
<comment type="caution">
    <text evidence="5">The sequence shown here is derived from an EMBL/GenBank/DDBJ whole genome shotgun (WGS) entry which is preliminary data.</text>
</comment>
<feature type="transmembrane region" description="Helical" evidence="4">
    <location>
        <begin position="7"/>
        <end position="25"/>
    </location>
</feature>
<feature type="transmembrane region" description="Helical" evidence="4">
    <location>
        <begin position="428"/>
        <end position="448"/>
    </location>
</feature>
<dbReference type="PANTHER" id="PTHR44858">
    <property type="entry name" value="TETRATRICOPEPTIDE REPEAT PROTEIN 6"/>
    <property type="match status" value="1"/>
</dbReference>
<gene>
    <name evidence="5" type="ORF">UW63_C0072G0002</name>
</gene>
<keyword evidence="4" id="KW-0472">Membrane</keyword>
<dbReference type="InterPro" id="IPR013105">
    <property type="entry name" value="TPR_2"/>
</dbReference>
<feature type="repeat" description="TPR" evidence="3">
    <location>
        <begin position="698"/>
        <end position="731"/>
    </location>
</feature>
<dbReference type="Gene3D" id="1.25.40.10">
    <property type="entry name" value="Tetratricopeptide repeat domain"/>
    <property type="match status" value="3"/>
</dbReference>
<feature type="transmembrane region" description="Helical" evidence="4">
    <location>
        <begin position="340"/>
        <end position="358"/>
    </location>
</feature>
<keyword evidence="2 3" id="KW-0802">TPR repeat</keyword>
<dbReference type="PANTHER" id="PTHR44858:SF1">
    <property type="entry name" value="UDP-N-ACETYLGLUCOSAMINE--PEPTIDE N-ACETYLGLUCOSAMINYLTRANSFERASE SPINDLY-RELATED"/>
    <property type="match status" value="1"/>
</dbReference>
<feature type="transmembrane region" description="Helical" evidence="4">
    <location>
        <begin position="171"/>
        <end position="188"/>
    </location>
</feature>
<evidence type="ECO:0000313" key="6">
    <source>
        <dbReference type="Proteomes" id="UP000034154"/>
    </source>
</evidence>
<dbReference type="PROSITE" id="PS50293">
    <property type="entry name" value="TPR_REGION"/>
    <property type="match status" value="1"/>
</dbReference>
<feature type="transmembrane region" description="Helical" evidence="4">
    <location>
        <begin position="195"/>
        <end position="211"/>
    </location>
</feature>
<dbReference type="InterPro" id="IPR011990">
    <property type="entry name" value="TPR-like_helical_dom_sf"/>
</dbReference>
<name>A0A0G1JAH2_9BACT</name>
<dbReference type="EMBL" id="LCJB01000072">
    <property type="protein sequence ID" value="KKT68641.1"/>
    <property type="molecule type" value="Genomic_DNA"/>
</dbReference>
<keyword evidence="4" id="KW-0812">Transmembrane</keyword>
<feature type="transmembrane region" description="Helical" evidence="4">
    <location>
        <begin position="248"/>
        <end position="268"/>
    </location>
</feature>
<dbReference type="SUPFAM" id="SSF48452">
    <property type="entry name" value="TPR-like"/>
    <property type="match status" value="1"/>
</dbReference>
<evidence type="ECO:0000256" key="4">
    <source>
        <dbReference type="SAM" id="Phobius"/>
    </source>
</evidence>
<keyword evidence="4" id="KW-1133">Transmembrane helix</keyword>
<dbReference type="Pfam" id="PF07719">
    <property type="entry name" value="TPR_2"/>
    <property type="match status" value="1"/>
</dbReference>
<feature type="transmembrane region" description="Helical" evidence="4">
    <location>
        <begin position="37"/>
        <end position="54"/>
    </location>
</feature>
<dbReference type="AlphaFoldDB" id="A0A0G1JAH2"/>
<feature type="transmembrane region" description="Helical" evidence="4">
    <location>
        <begin position="370"/>
        <end position="389"/>
    </location>
</feature>
<sequence length="764" mass="85398">MTINKIIDKLLYTTIFLLPLFFLPWTLEPLEVGKQTLLFLIIAVSLIILLISFFKKNTLVFKKNFVSQILVLFLALLAVSAALSGSHFLSWIGFSKQEYTSFASLLFLALFFWFISSQTREASFFPRAIISALSGATLAGLIGILAVSNFYLPFSFAQTQVFNTVGTLNSLGVFLIIATILANSFFLLWHDKKKLVSALIVFLSIITFGFLVLLNYWLLWVILLVGLGALLLMVFLRAHELHHTKKYLISMFMAVGAIIFLFIPLRLISVPAEVSPNTAASLEIAKQSMTGKSFWFGTGPGTYVFDYAKFRPLEVNQTDFWNTRFDRGSSELLTMLPTKGFLPTAVLIFFALTLTITLAKKYFQHQEKQWQAFILIPAWLSSLFAFTVYPANFTLVFTFFFLAGLIFSLSDGGHLIKINLSKTPRIKIISSVATAFCIVAMVTVIFLLGQRFVAEYAFAKAVRLDRLGGNVQEITQLIDRAASLNRYNDSYYRNLAQILLVEVQDEISAIGSSEPTADQSKYLQALVAASINSAKRAVELEPRNITNWLELGLVYRSFIPILDQSGGFAIAAFQTAISLEPANPTNYVELGKVFLSIAAVNEENQAKNFVLADQNFEKAIELKNDYAPAHYQLALSYEQQGRLDDAIGKMENIVNYNSQDIGAGFELGVLYLRRGLSHDLDAAENILTQVVTLLPSYSNAHWYLGYVYEQKHDYEAAIAEIEKVLELNPDNEIVKIHLESLKDGLPAPVKDPVAPDPIVENDPS</sequence>
<feature type="transmembrane region" description="Helical" evidence="4">
    <location>
        <begin position="99"/>
        <end position="116"/>
    </location>
</feature>
<proteinExistence type="predicted"/>
<protein>
    <submittedName>
        <fullName evidence="5">Uncharacterized protein</fullName>
    </submittedName>
</protein>
<evidence type="ECO:0000256" key="1">
    <source>
        <dbReference type="ARBA" id="ARBA00022737"/>
    </source>
</evidence>
<reference evidence="5 6" key="1">
    <citation type="journal article" date="2015" name="Nature">
        <title>rRNA introns, odd ribosomes, and small enigmatic genomes across a large radiation of phyla.</title>
        <authorList>
            <person name="Brown C.T."/>
            <person name="Hug L.A."/>
            <person name="Thomas B.C."/>
            <person name="Sharon I."/>
            <person name="Castelle C.J."/>
            <person name="Singh A."/>
            <person name="Wilkins M.J."/>
            <person name="Williams K.H."/>
            <person name="Banfield J.F."/>
        </authorList>
    </citation>
    <scope>NUCLEOTIDE SEQUENCE [LARGE SCALE GENOMIC DNA]</scope>
</reference>
<feature type="transmembrane region" description="Helical" evidence="4">
    <location>
        <begin position="66"/>
        <end position="93"/>
    </location>
</feature>
<dbReference type="Proteomes" id="UP000034154">
    <property type="component" value="Unassembled WGS sequence"/>
</dbReference>
<feature type="transmembrane region" description="Helical" evidence="4">
    <location>
        <begin position="217"/>
        <end position="236"/>
    </location>
</feature>
<evidence type="ECO:0000256" key="3">
    <source>
        <dbReference type="PROSITE-ProRule" id="PRU00339"/>
    </source>
</evidence>